<dbReference type="PANTHER" id="PTHR22883:SF490">
    <property type="entry name" value="PALMITOYLTRANSFERASE"/>
    <property type="match status" value="1"/>
</dbReference>
<comment type="similarity">
    <text evidence="7">Belongs to the DHHC palmitoyltransferase family.</text>
</comment>
<dbReference type="Pfam" id="PF01529">
    <property type="entry name" value="DHHC"/>
    <property type="match status" value="1"/>
</dbReference>
<dbReference type="GO" id="GO:0019706">
    <property type="term" value="F:protein-cysteine S-palmitoyltransferase activity"/>
    <property type="evidence" value="ECO:0007669"/>
    <property type="project" value="UniProtKB-EC"/>
</dbReference>
<reference evidence="9 10" key="2">
    <citation type="journal article" date="2018" name="Annu Rev Anim Biosci">
        <title>Bat Biology, Genomes, and the Bat1K Project: To Generate Chromosome-Level Genomes for All Living Bat Species.</title>
        <authorList>
            <person name="Teeling E.C."/>
            <person name="Vernes S.C."/>
            <person name="Davalos L.M."/>
            <person name="Ray D.A."/>
            <person name="Gilbert M.T.P."/>
            <person name="Myers E."/>
        </authorList>
    </citation>
    <scope>NUCLEOTIDE SEQUENCE</scope>
</reference>
<organism evidence="9 10">
    <name type="scientific">Rhinolophus ferrumequinum</name>
    <name type="common">Greater horseshoe bat</name>
    <dbReference type="NCBI Taxonomy" id="59479"/>
    <lineage>
        <taxon>Eukaryota</taxon>
        <taxon>Metazoa</taxon>
        <taxon>Chordata</taxon>
        <taxon>Craniata</taxon>
        <taxon>Vertebrata</taxon>
        <taxon>Euteleostomi</taxon>
        <taxon>Mammalia</taxon>
        <taxon>Eutheria</taxon>
        <taxon>Laurasiatheria</taxon>
        <taxon>Chiroptera</taxon>
        <taxon>Yinpterochiroptera</taxon>
        <taxon>Rhinolophoidea</taxon>
        <taxon>Rhinolophidae</taxon>
        <taxon>Rhinolophinae</taxon>
        <taxon>Rhinolophus</taxon>
    </lineage>
</organism>
<dbReference type="GO" id="GO:0016020">
    <property type="term" value="C:membrane"/>
    <property type="evidence" value="ECO:0007669"/>
    <property type="project" value="UniProtKB-SubCell"/>
</dbReference>
<name>A0A671ECN6_RHIFE</name>
<reference evidence="9" key="4">
    <citation type="submission" date="2025-08" db="UniProtKB">
        <authorList>
            <consortium name="Ensembl"/>
        </authorList>
    </citation>
    <scope>IDENTIFICATION</scope>
</reference>
<dbReference type="Ensembl" id="ENSRFET00010012119.1">
    <property type="protein sequence ID" value="ENSRFEP00010011066.1"/>
    <property type="gene ID" value="ENSRFEG00010007494.1"/>
</dbReference>
<evidence type="ECO:0000256" key="3">
    <source>
        <dbReference type="ARBA" id="ARBA00022692"/>
    </source>
</evidence>
<evidence type="ECO:0000256" key="5">
    <source>
        <dbReference type="ARBA" id="ARBA00023136"/>
    </source>
</evidence>
<feature type="transmembrane region" description="Helical" evidence="7">
    <location>
        <begin position="148"/>
        <end position="172"/>
    </location>
</feature>
<comment type="domain">
    <text evidence="7">The DHHC domain is required for palmitoyltransferase activity.</text>
</comment>
<evidence type="ECO:0000313" key="10">
    <source>
        <dbReference type="Proteomes" id="UP000472240"/>
    </source>
</evidence>
<proteinExistence type="inferred from homology"/>
<protein>
    <recommendedName>
        <fullName evidence="7">Palmitoyltransferase</fullName>
        <ecNumber evidence="7">2.3.1.225</ecNumber>
    </recommendedName>
</protein>
<evidence type="ECO:0000256" key="7">
    <source>
        <dbReference type="RuleBase" id="RU079119"/>
    </source>
</evidence>
<dbReference type="InterPro" id="IPR039859">
    <property type="entry name" value="PFA4/ZDH16/20/ERF2-like"/>
</dbReference>
<sequence length="264" mass="28870">LSVVTNHILEHCRHKAPEQPRHVWFVCDILGIVCAAATWALVLSAAGVLLCALLLPTRDVAYGVAHGTLFHLLAFLALAAHARTMLTDPGSVPVDTEPSTPGGPRCPLCGAVQLARAQHCLVCGRCIRRMHHHCPWVNNCVGEDNRKYFLLFSLYTALAALHVLLLLCVPALRSYARGEWDRHGVPSPGGSLVFLFLVALKGFFLGSVSFAIQMHAICTDRNAIEQRQRERGRPGPGSAWMNWKAVFGHRLSSPHLLPLHAPGQ</sequence>
<dbReference type="OMA" id="HHHCPWV"/>
<dbReference type="PANTHER" id="PTHR22883">
    <property type="entry name" value="ZINC FINGER DHHC DOMAIN CONTAINING PROTEIN"/>
    <property type="match status" value="1"/>
</dbReference>
<evidence type="ECO:0000259" key="8">
    <source>
        <dbReference type="Pfam" id="PF01529"/>
    </source>
</evidence>
<keyword evidence="10" id="KW-1185">Reference proteome</keyword>
<dbReference type="GO" id="GO:0005794">
    <property type="term" value="C:Golgi apparatus"/>
    <property type="evidence" value="ECO:0007669"/>
    <property type="project" value="TreeGrafter"/>
</dbReference>
<keyword evidence="6 7" id="KW-0012">Acyltransferase</keyword>
<dbReference type="GO" id="GO:0006612">
    <property type="term" value="P:protein targeting to membrane"/>
    <property type="evidence" value="ECO:0007669"/>
    <property type="project" value="TreeGrafter"/>
</dbReference>
<comment type="catalytic activity">
    <reaction evidence="7">
        <text>L-cysteinyl-[protein] + hexadecanoyl-CoA = S-hexadecanoyl-L-cysteinyl-[protein] + CoA</text>
        <dbReference type="Rhea" id="RHEA:36683"/>
        <dbReference type="Rhea" id="RHEA-COMP:10131"/>
        <dbReference type="Rhea" id="RHEA-COMP:11032"/>
        <dbReference type="ChEBI" id="CHEBI:29950"/>
        <dbReference type="ChEBI" id="CHEBI:57287"/>
        <dbReference type="ChEBI" id="CHEBI:57379"/>
        <dbReference type="ChEBI" id="CHEBI:74151"/>
        <dbReference type="EC" id="2.3.1.225"/>
    </reaction>
</comment>
<feature type="domain" description="Palmitoyltransferase DHHC" evidence="8">
    <location>
        <begin position="106"/>
        <end position="228"/>
    </location>
</feature>
<reference evidence="9" key="5">
    <citation type="submission" date="2025-09" db="UniProtKB">
        <authorList>
            <consortium name="Ensembl"/>
        </authorList>
    </citation>
    <scope>IDENTIFICATION</scope>
</reference>
<evidence type="ECO:0000256" key="4">
    <source>
        <dbReference type="ARBA" id="ARBA00022989"/>
    </source>
</evidence>
<evidence type="ECO:0000256" key="6">
    <source>
        <dbReference type="ARBA" id="ARBA00023315"/>
    </source>
</evidence>
<dbReference type="EC" id="2.3.1.225" evidence="7"/>
<dbReference type="Proteomes" id="UP000472240">
    <property type="component" value="Chromosome 10"/>
</dbReference>
<keyword evidence="4 7" id="KW-1133">Transmembrane helix</keyword>
<comment type="subcellular location">
    <subcellularLocation>
        <location evidence="1">Membrane</location>
        <topology evidence="1">Multi-pass membrane protein</topology>
    </subcellularLocation>
</comment>
<feature type="transmembrane region" description="Helical" evidence="7">
    <location>
        <begin position="61"/>
        <end position="80"/>
    </location>
</feature>
<evidence type="ECO:0000313" key="9">
    <source>
        <dbReference type="Ensembl" id="ENSRFEP00010011066.1"/>
    </source>
</evidence>
<feature type="transmembrane region" description="Helical" evidence="7">
    <location>
        <begin position="192"/>
        <end position="212"/>
    </location>
</feature>
<dbReference type="AlphaFoldDB" id="A0A671ECN6"/>
<keyword evidence="3 7" id="KW-0812">Transmembrane</keyword>
<dbReference type="GeneTree" id="ENSGT00940000165505"/>
<keyword evidence="5 7" id="KW-0472">Membrane</keyword>
<dbReference type="PROSITE" id="PS50216">
    <property type="entry name" value="DHHC"/>
    <property type="match status" value="1"/>
</dbReference>
<reference evidence="10" key="3">
    <citation type="submission" date="2018-12" db="EMBL/GenBank/DDBJ databases">
        <title>G10K-VGP greater horseshoe bat female genome, primary haplotype.</title>
        <authorList>
            <person name="Teeling E."/>
            <person name="Myers G."/>
            <person name="Vernes S."/>
            <person name="Pippel M."/>
            <person name="Winkler S."/>
            <person name="Fedrigo O."/>
            <person name="Rhie A."/>
            <person name="Koren S."/>
            <person name="Phillippy A."/>
            <person name="Lewin H."/>
            <person name="Damas J."/>
            <person name="Howe K."/>
            <person name="Mountcastle J."/>
            <person name="Jarvis E.D."/>
        </authorList>
    </citation>
    <scope>NUCLEOTIDE SEQUENCE [LARGE SCALE GENOMIC DNA]</scope>
</reference>
<reference evidence="9 10" key="1">
    <citation type="journal article" date="2015" name="Annu Rev Anim Biosci">
        <title>The Genome 10K Project: a way forward.</title>
        <authorList>
            <person name="Koepfli K.P."/>
            <person name="Paten B."/>
            <person name="O'Brien S.J."/>
            <person name="Koepfli K.P."/>
            <person name="Paten B."/>
            <person name="Antunes A."/>
            <person name="Belov K."/>
            <person name="Bustamante C."/>
            <person name="Castoe T.A."/>
            <person name="Clawson H."/>
            <person name="Crawford A.J."/>
            <person name="Diekhans M."/>
            <person name="Distel D."/>
            <person name="Durbin R."/>
            <person name="Earl D."/>
            <person name="Fujita M.K."/>
            <person name="Gamble T."/>
            <person name="Georges A."/>
            <person name="Gemmell N."/>
            <person name="Gilbert M.T."/>
            <person name="Graves J.M."/>
            <person name="Green R.E."/>
            <person name="Hickey G."/>
            <person name="Jarvis E.D."/>
            <person name="Johnson W."/>
            <person name="Komissarov A."/>
            <person name="Korf I."/>
            <person name="Kuhn R."/>
            <person name="Larkin D.M."/>
            <person name="Lewin H."/>
            <person name="Lopez J.V."/>
            <person name="Ma J."/>
            <person name="Marques-Bonet T."/>
            <person name="Miller W."/>
            <person name="Murphy R."/>
            <person name="Pevzner P."/>
            <person name="Shapiro B."/>
            <person name="Steiner C."/>
            <person name="Tamazian G."/>
            <person name="Venkatesh B."/>
            <person name="Wang J."/>
            <person name="Wayne R."/>
            <person name="Wiley E."/>
            <person name="Yang H."/>
            <person name="Zhang G."/>
            <person name="Haussler D."/>
            <person name="Ryder O."/>
            <person name="O'Brien S.J."/>
        </authorList>
    </citation>
    <scope>NUCLEOTIDE SEQUENCE</scope>
</reference>
<evidence type="ECO:0000256" key="2">
    <source>
        <dbReference type="ARBA" id="ARBA00022679"/>
    </source>
</evidence>
<dbReference type="InParanoid" id="A0A671ECN6"/>
<accession>A0A671ECN6</accession>
<keyword evidence="2 7" id="KW-0808">Transferase</keyword>
<evidence type="ECO:0000256" key="1">
    <source>
        <dbReference type="ARBA" id="ARBA00004141"/>
    </source>
</evidence>
<dbReference type="InterPro" id="IPR001594">
    <property type="entry name" value="Palmitoyltrfase_DHHC"/>
</dbReference>
<feature type="transmembrane region" description="Helical" evidence="7">
    <location>
        <begin position="23"/>
        <end position="55"/>
    </location>
</feature>
<dbReference type="GO" id="GO:0005783">
    <property type="term" value="C:endoplasmic reticulum"/>
    <property type="evidence" value="ECO:0007669"/>
    <property type="project" value="TreeGrafter"/>
</dbReference>